<keyword evidence="2" id="KW-0862">Zinc</keyword>
<evidence type="ECO:0000256" key="3">
    <source>
        <dbReference type="SAM" id="MobiDB-lite"/>
    </source>
</evidence>
<evidence type="ECO:0000256" key="1">
    <source>
        <dbReference type="ARBA" id="ARBA00022664"/>
    </source>
</evidence>
<dbReference type="SUPFAM" id="SSF57756">
    <property type="entry name" value="Retrovirus zinc finger-like domains"/>
    <property type="match status" value="1"/>
</dbReference>
<keyword evidence="1" id="KW-0507">mRNA processing</keyword>
<organism evidence="5 6">
    <name type="scientific">Puccinia sorghi</name>
    <dbReference type="NCBI Taxonomy" id="27349"/>
    <lineage>
        <taxon>Eukaryota</taxon>
        <taxon>Fungi</taxon>
        <taxon>Dikarya</taxon>
        <taxon>Basidiomycota</taxon>
        <taxon>Pucciniomycotina</taxon>
        <taxon>Pucciniomycetes</taxon>
        <taxon>Pucciniales</taxon>
        <taxon>Pucciniaceae</taxon>
        <taxon>Puccinia</taxon>
    </lineage>
</organism>
<keyword evidence="2" id="KW-0479">Metal-binding</keyword>
<evidence type="ECO:0000259" key="4">
    <source>
        <dbReference type="PROSITE" id="PS50158"/>
    </source>
</evidence>
<accession>A0A0L6UUE2</accession>
<evidence type="ECO:0000313" key="6">
    <source>
        <dbReference type="Proteomes" id="UP000037035"/>
    </source>
</evidence>
<feature type="region of interest" description="Disordered" evidence="3">
    <location>
        <begin position="40"/>
        <end position="74"/>
    </location>
</feature>
<evidence type="ECO:0000313" key="5">
    <source>
        <dbReference type="EMBL" id="KNZ52119.1"/>
    </source>
</evidence>
<comment type="caution">
    <text evidence="5">The sequence shown here is derived from an EMBL/GenBank/DDBJ whole genome shotgun (WGS) entry which is preliminary data.</text>
</comment>
<reference evidence="5 6" key="1">
    <citation type="submission" date="2015-08" db="EMBL/GenBank/DDBJ databases">
        <title>Next Generation Sequencing and Analysis of the Genome of Puccinia sorghi L Schw, the Causal Agent of Maize Common Rust.</title>
        <authorList>
            <person name="Rochi L."/>
            <person name="Burguener G."/>
            <person name="Darino M."/>
            <person name="Turjanski A."/>
            <person name="Kreff E."/>
            <person name="Dieguez M.J."/>
            <person name="Sacco F."/>
        </authorList>
    </citation>
    <scope>NUCLEOTIDE SEQUENCE [LARGE SCALE GENOMIC DNA]</scope>
    <source>
        <strain evidence="5 6">RO10H11247</strain>
    </source>
</reference>
<evidence type="ECO:0000256" key="2">
    <source>
        <dbReference type="PROSITE-ProRule" id="PRU00047"/>
    </source>
</evidence>
<keyword evidence="6" id="KW-1185">Reference proteome</keyword>
<dbReference type="Gene3D" id="4.10.60.10">
    <property type="entry name" value="Zinc finger, CCHC-type"/>
    <property type="match status" value="1"/>
</dbReference>
<proteinExistence type="predicted"/>
<dbReference type="Proteomes" id="UP000037035">
    <property type="component" value="Unassembled WGS sequence"/>
</dbReference>
<dbReference type="InterPro" id="IPR036875">
    <property type="entry name" value="Znf_CCHC_sf"/>
</dbReference>
<dbReference type="GO" id="GO:0003676">
    <property type="term" value="F:nucleic acid binding"/>
    <property type="evidence" value="ECO:0007669"/>
    <property type="project" value="InterPro"/>
</dbReference>
<dbReference type="GO" id="GO:0008270">
    <property type="term" value="F:zinc ion binding"/>
    <property type="evidence" value="ECO:0007669"/>
    <property type="project" value="UniProtKB-KW"/>
</dbReference>
<keyword evidence="2" id="KW-0863">Zinc-finger</keyword>
<dbReference type="AlphaFoldDB" id="A0A0L6UUE2"/>
<name>A0A0L6UUE2_9BASI</name>
<feature type="domain" description="CCHC-type" evidence="4">
    <location>
        <begin position="196"/>
        <end position="209"/>
    </location>
</feature>
<dbReference type="GO" id="GO:0006397">
    <property type="term" value="P:mRNA processing"/>
    <property type="evidence" value="ECO:0007669"/>
    <property type="project" value="UniProtKB-KW"/>
</dbReference>
<dbReference type="PROSITE" id="PS50158">
    <property type="entry name" value="ZF_CCHC"/>
    <property type="match status" value="1"/>
</dbReference>
<gene>
    <name evidence="5" type="ORF">VP01_3687g2</name>
</gene>
<dbReference type="InterPro" id="IPR001878">
    <property type="entry name" value="Znf_CCHC"/>
</dbReference>
<dbReference type="EMBL" id="LAVV01008709">
    <property type="protein sequence ID" value="KNZ52119.1"/>
    <property type="molecule type" value="Genomic_DNA"/>
</dbReference>
<dbReference type="VEuPathDB" id="FungiDB:VP01_3687g2"/>
<sequence length="225" mass="24690">MDALNAHLDKLMRMMAKEHAQLLAMEETVRQTQARLNATADQQNPAPAQPNPAPAPASNPMVLAKPQPFDGPPGSAAETFFDQNHRHFAEVALWNLHQTGIMSTYMQDFNQHAGTVGWGDTPLMSLYQHSLKENIQIAVVMSNVEFDSLTVNASDGPEGVPAALKPNVMDLSALQMAPSNQLSNTKRARRVQKNLCFHCGQAGHISPRCLNGGRNKLSQHLPQRQ</sequence>
<protein>
    <recommendedName>
        <fullName evidence="4">CCHC-type domain-containing protein</fullName>
    </recommendedName>
</protein>
<feature type="compositionally biased region" description="Pro residues" evidence="3">
    <location>
        <begin position="47"/>
        <end position="57"/>
    </location>
</feature>